<evidence type="ECO:0000259" key="2">
    <source>
        <dbReference type="PROSITE" id="PS00028"/>
    </source>
</evidence>
<dbReference type="GeneID" id="36330098"/>
<protein>
    <recommendedName>
        <fullName evidence="2">C2H2-type domain-containing protein</fullName>
    </recommendedName>
</protein>
<organism evidence="3 4">
    <name type="scientific">Postia placenta MAD-698-R-SB12</name>
    <dbReference type="NCBI Taxonomy" id="670580"/>
    <lineage>
        <taxon>Eukaryota</taxon>
        <taxon>Fungi</taxon>
        <taxon>Dikarya</taxon>
        <taxon>Basidiomycota</taxon>
        <taxon>Agaricomycotina</taxon>
        <taxon>Agaricomycetes</taxon>
        <taxon>Polyporales</taxon>
        <taxon>Adustoporiaceae</taxon>
        <taxon>Rhodonia</taxon>
    </lineage>
</organism>
<reference evidence="3 4" key="1">
    <citation type="submission" date="2017-04" db="EMBL/GenBank/DDBJ databases">
        <title>Genome Sequence of the Model Brown-Rot Fungus Postia placenta SB12.</title>
        <authorList>
            <consortium name="DOE Joint Genome Institute"/>
            <person name="Gaskell J."/>
            <person name="Kersten P."/>
            <person name="Larrondo L.F."/>
            <person name="Canessa P."/>
            <person name="Martinez D."/>
            <person name="Hibbett D."/>
            <person name="Schmoll M."/>
            <person name="Kubicek C.P."/>
            <person name="Martinez A.T."/>
            <person name="Yadav J."/>
            <person name="Master E."/>
            <person name="Magnuson J.K."/>
            <person name="James T."/>
            <person name="Yaver D."/>
            <person name="Berka R."/>
            <person name="Labutti K."/>
            <person name="Lipzen A."/>
            <person name="Aerts A."/>
            <person name="Barry K."/>
            <person name="Henrissat B."/>
            <person name="Blanchette R."/>
            <person name="Grigoriev I."/>
            <person name="Cullen D."/>
        </authorList>
    </citation>
    <scope>NUCLEOTIDE SEQUENCE [LARGE SCALE GENOMIC DNA]</scope>
    <source>
        <strain evidence="3 4">MAD-698-R-SB12</strain>
    </source>
</reference>
<evidence type="ECO:0000313" key="3">
    <source>
        <dbReference type="EMBL" id="OSX63223.1"/>
    </source>
</evidence>
<keyword evidence="4" id="KW-1185">Reference proteome</keyword>
<feature type="region of interest" description="Disordered" evidence="1">
    <location>
        <begin position="514"/>
        <end position="535"/>
    </location>
</feature>
<dbReference type="EMBL" id="KZ110595">
    <property type="protein sequence ID" value="OSX63223.1"/>
    <property type="molecule type" value="Genomic_DNA"/>
</dbReference>
<feature type="domain" description="C2H2-type" evidence="2">
    <location>
        <begin position="481"/>
        <end position="502"/>
    </location>
</feature>
<name>A0A1X6N470_9APHY</name>
<proteinExistence type="predicted"/>
<dbReference type="Proteomes" id="UP000194127">
    <property type="component" value="Unassembled WGS sequence"/>
</dbReference>
<accession>A0A1X6N470</accession>
<sequence>MTRGQEPEAGLYYPDLYIGAQRWEKTFTGFDWPDEDVDDDFNKEALEENEISSLSEPLCGELLQIVGTRCRAVISGARTCDAGVVVEEAETYNAAELSTLRNISGPASKHQQFAPHQGSTTDLHRETVGSTELENGGRQKCIVRKIRRLTFARTMRTCPVFDVSIAGPEASQKSYISGSFLALQTIFALSSDLQLHRPTNFYPTHYIASVPSAMASDPFLEFCDKLEEMASTSTDRWSFSSPTLVEVAKVDEPLNAKDSPVVPDFQAIIQENDWDLPPLNLQELLDVPSFESGISGVGSTGTPSRSPASSSHIVEPIYQSTSFIEYPWPTYPAAAPYFSVPDVYQRPYIEGAIAPSMPMYWYPMGFNHGLAIHGPHVAPYGVTNAPMSGLPYVGQTTDYIDYTNNGYGYTATPAPDTRHPRSKKARTRFRQPHVVRKPRTWTPVARNYQCSDCHAWFSRSGVRDRHMTTGCTKGKQQEWQCPICLKMYSRTDSRGRHCHSQHGMSYTDAVEWAKERLSERDAGENEGSPAPADDH</sequence>
<dbReference type="Gene3D" id="3.30.160.60">
    <property type="entry name" value="Classic Zinc Finger"/>
    <property type="match status" value="1"/>
</dbReference>
<evidence type="ECO:0000313" key="4">
    <source>
        <dbReference type="Proteomes" id="UP000194127"/>
    </source>
</evidence>
<dbReference type="PROSITE" id="PS00028">
    <property type="entry name" value="ZINC_FINGER_C2H2_1"/>
    <property type="match status" value="1"/>
</dbReference>
<evidence type="ECO:0000256" key="1">
    <source>
        <dbReference type="SAM" id="MobiDB-lite"/>
    </source>
</evidence>
<dbReference type="RefSeq" id="XP_024340017.1">
    <property type="nucleotide sequence ID" value="XM_024485149.1"/>
</dbReference>
<gene>
    <name evidence="3" type="ORF">POSPLADRAFT_1140275</name>
</gene>
<dbReference type="AlphaFoldDB" id="A0A1X6N470"/>
<dbReference type="InterPro" id="IPR013087">
    <property type="entry name" value="Znf_C2H2_type"/>
</dbReference>
<dbReference type="OrthoDB" id="10272323at2759"/>
<feature type="compositionally biased region" description="Basic and acidic residues" evidence="1">
    <location>
        <begin position="514"/>
        <end position="523"/>
    </location>
</feature>